<reference evidence="2 3" key="1">
    <citation type="journal article" date="2018" name="Elife">
        <title>Discovery and characterization of a prevalent human gut bacterial enzyme sufficient for the inactivation of a family of plant toxins.</title>
        <authorList>
            <person name="Koppel N."/>
            <person name="Bisanz J.E."/>
            <person name="Pandelia M.E."/>
            <person name="Turnbaugh P.J."/>
            <person name="Balskus E.P."/>
        </authorList>
    </citation>
    <scope>NUCLEOTIDE SEQUENCE [LARGE SCALE GENOMIC DNA]</scope>
    <source>
        <strain evidence="2 3">OB21 GAM31</strain>
    </source>
</reference>
<comment type="caution">
    <text evidence="2">The sequence shown here is derived from an EMBL/GenBank/DDBJ whole genome shotgun (WGS) entry which is preliminary data.</text>
</comment>
<proteinExistence type="predicted"/>
<protein>
    <submittedName>
        <fullName evidence="2">Uncharacterized protein</fullName>
    </submittedName>
</protein>
<accession>A0A369LPW8</accession>
<dbReference type="EMBL" id="PPTO01000002">
    <property type="protein sequence ID" value="RDB60707.1"/>
    <property type="molecule type" value="Genomic_DNA"/>
</dbReference>
<evidence type="ECO:0000256" key="1">
    <source>
        <dbReference type="SAM" id="Phobius"/>
    </source>
</evidence>
<gene>
    <name evidence="2" type="ORF">C1881_02175</name>
</gene>
<evidence type="ECO:0000313" key="3">
    <source>
        <dbReference type="Proteomes" id="UP000253975"/>
    </source>
</evidence>
<evidence type="ECO:0000313" key="2">
    <source>
        <dbReference type="EMBL" id="RDB60707.1"/>
    </source>
</evidence>
<organism evidence="2 3">
    <name type="scientific">Slackia isoflavoniconvertens</name>
    <dbReference type="NCBI Taxonomy" id="572010"/>
    <lineage>
        <taxon>Bacteria</taxon>
        <taxon>Bacillati</taxon>
        <taxon>Actinomycetota</taxon>
        <taxon>Coriobacteriia</taxon>
        <taxon>Eggerthellales</taxon>
        <taxon>Eggerthellaceae</taxon>
        <taxon>Slackia</taxon>
    </lineage>
</organism>
<name>A0A369LPW8_9ACTN</name>
<keyword evidence="1" id="KW-1133">Transmembrane helix</keyword>
<sequence length="132" mass="15090">MIAIIVFGLPCMLALCVFALCMPALCSPALCVPVFCMLALCLPVFCAFSFRVFAFCVLALCMRSLRYLRFARRRIRLFKTGRECGIVRPNVCGKRPKEVLSRKKCLVKTLCYFNMKKLPVILTTFEARFEQN</sequence>
<feature type="transmembrane region" description="Helical" evidence="1">
    <location>
        <begin position="42"/>
        <end position="65"/>
    </location>
</feature>
<dbReference type="Proteomes" id="UP000253975">
    <property type="component" value="Unassembled WGS sequence"/>
</dbReference>
<keyword evidence="1" id="KW-0472">Membrane</keyword>
<keyword evidence="1" id="KW-0812">Transmembrane</keyword>
<dbReference type="AlphaFoldDB" id="A0A369LPW8"/>